<dbReference type="PANTHER" id="PTHR22939">
    <property type="entry name" value="SERINE PROTEASE FAMILY S1C HTRA-RELATED"/>
    <property type="match status" value="1"/>
</dbReference>
<dbReference type="Proteomes" id="UP000324143">
    <property type="component" value="Unassembled WGS sequence"/>
</dbReference>
<dbReference type="InterPro" id="IPR001478">
    <property type="entry name" value="PDZ"/>
</dbReference>
<gene>
    <name evidence="4" type="ORF">FXF47_06795</name>
</gene>
<evidence type="ECO:0000259" key="3">
    <source>
        <dbReference type="PROSITE" id="PS50106"/>
    </source>
</evidence>
<dbReference type="InterPro" id="IPR036034">
    <property type="entry name" value="PDZ_sf"/>
</dbReference>
<dbReference type="SMART" id="SM00228">
    <property type="entry name" value="PDZ"/>
    <property type="match status" value="2"/>
</dbReference>
<evidence type="ECO:0000256" key="2">
    <source>
        <dbReference type="SAM" id="SignalP"/>
    </source>
</evidence>
<comment type="caution">
    <text evidence="4">The sequence shown here is derived from an EMBL/GenBank/DDBJ whole genome shotgun (WGS) entry which is preliminary data.</text>
</comment>
<feature type="signal peptide" evidence="2">
    <location>
        <begin position="1"/>
        <end position="20"/>
    </location>
</feature>
<feature type="domain" description="PDZ" evidence="3">
    <location>
        <begin position="128"/>
        <end position="214"/>
    </location>
</feature>
<dbReference type="GO" id="GO:0004252">
    <property type="term" value="F:serine-type endopeptidase activity"/>
    <property type="evidence" value="ECO:0007669"/>
    <property type="project" value="TreeGrafter"/>
</dbReference>
<sequence length="223" mass="26274">MYKKLFLILFVLMIITSAFPQDDSTVPFAGIRLKDTDRGPQILDIVENSPADKINLKKGDIITHINNRKIENTSEFLLKLYSFDPKERIEINYIRDNKKYSKKMILTERTDDYAYIFKNLPSLIKYYKIKLMGNLMDEKGFAAENLNKQLFEYFGVESGVIVTYVKENSIAEKRGFRAGDIITKMNDKNIKHTIDFREVYDNNKKIKFFIKRKKKNVEIELEK</sequence>
<evidence type="ECO:0000313" key="5">
    <source>
        <dbReference type="Proteomes" id="UP000324143"/>
    </source>
</evidence>
<dbReference type="GO" id="GO:0006508">
    <property type="term" value="P:proteolysis"/>
    <property type="evidence" value="ECO:0007669"/>
    <property type="project" value="TreeGrafter"/>
</dbReference>
<organism evidence="4 5">
    <name type="scientific">Candidatus Mcinerneyibacterium aminivorans</name>
    <dbReference type="NCBI Taxonomy" id="2703815"/>
    <lineage>
        <taxon>Bacteria</taxon>
        <taxon>Candidatus Macinerneyibacteriota</taxon>
        <taxon>Candidatus Mcinerneyibacteria</taxon>
        <taxon>Candidatus Mcinerneyibacteriales</taxon>
        <taxon>Candidatus Mcinerneyibacteriaceae</taxon>
        <taxon>Candidatus Mcinerneyibacterium</taxon>
    </lineage>
</organism>
<dbReference type="Pfam" id="PF13180">
    <property type="entry name" value="PDZ_2"/>
    <property type="match status" value="2"/>
</dbReference>
<feature type="chain" id="PRO_5022670722" evidence="2">
    <location>
        <begin position="21"/>
        <end position="223"/>
    </location>
</feature>
<keyword evidence="5" id="KW-1185">Reference proteome</keyword>
<keyword evidence="2" id="KW-0732">Signal</keyword>
<dbReference type="AlphaFoldDB" id="A0A5D0MAZ3"/>
<proteinExistence type="inferred from homology"/>
<dbReference type="Gene3D" id="2.30.42.10">
    <property type="match status" value="2"/>
</dbReference>
<comment type="similarity">
    <text evidence="1">Belongs to the peptidase S1C family.</text>
</comment>
<dbReference type="EMBL" id="VSIX01000065">
    <property type="protein sequence ID" value="TYB30887.1"/>
    <property type="molecule type" value="Genomic_DNA"/>
</dbReference>
<name>A0A5D0MAZ3_9BACT</name>
<dbReference type="PROSITE" id="PS50106">
    <property type="entry name" value="PDZ"/>
    <property type="match status" value="2"/>
</dbReference>
<accession>A0A5D0MAZ3</accession>
<dbReference type="PANTHER" id="PTHR22939:SF129">
    <property type="entry name" value="SERINE PROTEASE HTRA2, MITOCHONDRIAL"/>
    <property type="match status" value="1"/>
</dbReference>
<evidence type="ECO:0000256" key="1">
    <source>
        <dbReference type="ARBA" id="ARBA00010541"/>
    </source>
</evidence>
<protein>
    <submittedName>
        <fullName evidence="4">PDZ domain-containing protein</fullName>
    </submittedName>
</protein>
<dbReference type="SUPFAM" id="SSF50156">
    <property type="entry name" value="PDZ domain-like"/>
    <property type="match status" value="2"/>
</dbReference>
<evidence type="ECO:0000313" key="4">
    <source>
        <dbReference type="EMBL" id="TYB30887.1"/>
    </source>
</evidence>
<feature type="domain" description="PDZ" evidence="3">
    <location>
        <begin position="16"/>
        <end position="74"/>
    </location>
</feature>
<reference evidence="4" key="1">
    <citation type="submission" date="2019-08" db="EMBL/GenBank/DDBJ databases">
        <title>Genomic characterization of a novel candidate phylum (ARYD3) from a high temperature, high salinity tertiary oil reservoir in north central Oklahoma, USA.</title>
        <authorList>
            <person name="Youssef N.H."/>
            <person name="Yadav A."/>
            <person name="Elshahed M.S."/>
        </authorList>
    </citation>
    <scope>NUCLEOTIDE SEQUENCE [LARGE SCALE GENOMIC DNA]</scope>
    <source>
        <strain evidence="4">ARYD3</strain>
    </source>
</reference>